<accession>A0AAD3H376</accession>
<feature type="compositionally biased region" description="Polar residues" evidence="2">
    <location>
        <begin position="310"/>
        <end position="327"/>
    </location>
</feature>
<evidence type="ECO:0000313" key="3">
    <source>
        <dbReference type="EMBL" id="GFH48631.1"/>
    </source>
</evidence>
<feature type="compositionally biased region" description="Low complexity" evidence="2">
    <location>
        <begin position="84"/>
        <end position="101"/>
    </location>
</feature>
<name>A0AAD3H376_9STRA</name>
<feature type="region of interest" description="Disordered" evidence="2">
    <location>
        <begin position="140"/>
        <end position="180"/>
    </location>
</feature>
<keyword evidence="4" id="KW-1185">Reference proteome</keyword>
<keyword evidence="1" id="KW-0175">Coiled coil</keyword>
<dbReference type="EMBL" id="BLLK01000029">
    <property type="protein sequence ID" value="GFH48631.1"/>
    <property type="molecule type" value="Genomic_DNA"/>
</dbReference>
<feature type="compositionally biased region" description="Polar residues" evidence="2">
    <location>
        <begin position="342"/>
        <end position="365"/>
    </location>
</feature>
<feature type="compositionally biased region" description="Basic and acidic residues" evidence="2">
    <location>
        <begin position="245"/>
        <end position="255"/>
    </location>
</feature>
<protein>
    <submittedName>
        <fullName evidence="3">Uncharacterized protein</fullName>
    </submittedName>
</protein>
<feature type="compositionally biased region" description="Basic and acidic residues" evidence="2">
    <location>
        <begin position="104"/>
        <end position="113"/>
    </location>
</feature>
<feature type="compositionally biased region" description="Acidic residues" evidence="2">
    <location>
        <begin position="63"/>
        <end position="78"/>
    </location>
</feature>
<evidence type="ECO:0000256" key="1">
    <source>
        <dbReference type="SAM" id="Coils"/>
    </source>
</evidence>
<feature type="compositionally biased region" description="Basic and acidic residues" evidence="2">
    <location>
        <begin position="152"/>
        <end position="172"/>
    </location>
</feature>
<sequence>MNESVMEEDAVIKDAIEAGNQLMKDLDDAFAEFKEENNFDFDSHSEECDDPSLLFSQLNFDNDNVDDSNDQDDVTEQSDFDKASATNSVEASMSSSESVMSQDVHSKAADSRLSDVSNTEEQLEIELEQRVSEWIAKADSKEVGSEVDQMNDLEKESEVKVHESIEEEKKMNDVSPNRYSHGWNQFRSVPMSTVKAKPEFVSPLSFHKQDFGNVTDQDVDEQLGMARKLDLDQSTNEQCTDVLDDDKNMHTDSQSEMKSTPQEQSFEHKDDDEIVDQEAKSKNNDTEEGSDIENDLDGEGWGFDDVDSLPSASDESRSQSNLENNDILQLRESHDIDDCNVSPDSKNFDTQSNAQEDPSILSTVDSIEPKHDPIVVATDSSISSNEKQKQMLQNNFSPNDVTTIESSAFFKATLQQEAESNAEDVLTLSLEIQKLQEQVALYQSEERKAQSQLKEEVKRREEVEEELQRKNVEFEDAQHSYRNEIEKLTAECQQETFKVQAAEVDAQEALDLAEDAATSRAEMEEMLEGTLDELEHLRRIAQNIEKGQLPIITEDSSETNNDATPKYSPRRLDRRRVIVQAGRTILRQRMDGSDDVSFASTLDGSLGSNTTDNSYYLSLVKKSAEKRQRLVNRLKQVSDNESLSGKDVIVYSSDQKQEVDSTKKKSVLSKAMKTISNLVQTSGKSLSLQSRRRNQEKFEEEDIEAMVRNYCVSVETMVSKQKEEIKELKSFCNYLEGKIIDE</sequence>
<feature type="compositionally biased region" description="Basic and acidic residues" evidence="2">
    <location>
        <begin position="265"/>
        <end position="285"/>
    </location>
</feature>
<feature type="compositionally biased region" description="Acidic residues" evidence="2">
    <location>
        <begin position="286"/>
        <end position="307"/>
    </location>
</feature>
<dbReference type="Proteomes" id="UP001054902">
    <property type="component" value="Unassembled WGS sequence"/>
</dbReference>
<feature type="region of interest" description="Disordered" evidence="2">
    <location>
        <begin position="225"/>
        <end position="366"/>
    </location>
</feature>
<evidence type="ECO:0000313" key="4">
    <source>
        <dbReference type="Proteomes" id="UP001054902"/>
    </source>
</evidence>
<evidence type="ECO:0000256" key="2">
    <source>
        <dbReference type="SAM" id="MobiDB-lite"/>
    </source>
</evidence>
<feature type="coiled-coil region" evidence="1">
    <location>
        <begin position="425"/>
        <end position="540"/>
    </location>
</feature>
<feature type="region of interest" description="Disordered" evidence="2">
    <location>
        <begin position="56"/>
        <end position="120"/>
    </location>
</feature>
<gene>
    <name evidence="3" type="ORF">CTEN210_05107</name>
</gene>
<comment type="caution">
    <text evidence="3">The sequence shown here is derived from an EMBL/GenBank/DDBJ whole genome shotgun (WGS) entry which is preliminary data.</text>
</comment>
<organism evidence="3 4">
    <name type="scientific">Chaetoceros tenuissimus</name>
    <dbReference type="NCBI Taxonomy" id="426638"/>
    <lineage>
        <taxon>Eukaryota</taxon>
        <taxon>Sar</taxon>
        <taxon>Stramenopiles</taxon>
        <taxon>Ochrophyta</taxon>
        <taxon>Bacillariophyta</taxon>
        <taxon>Coscinodiscophyceae</taxon>
        <taxon>Chaetocerotophycidae</taxon>
        <taxon>Chaetocerotales</taxon>
        <taxon>Chaetocerotaceae</taxon>
        <taxon>Chaetoceros</taxon>
    </lineage>
</organism>
<dbReference type="AlphaFoldDB" id="A0AAD3H376"/>
<reference evidence="3 4" key="1">
    <citation type="journal article" date="2021" name="Sci. Rep.">
        <title>The genome of the diatom Chaetoceros tenuissimus carries an ancient integrated fragment of an extant virus.</title>
        <authorList>
            <person name="Hongo Y."/>
            <person name="Kimura K."/>
            <person name="Takaki Y."/>
            <person name="Yoshida Y."/>
            <person name="Baba S."/>
            <person name="Kobayashi G."/>
            <person name="Nagasaki K."/>
            <person name="Hano T."/>
            <person name="Tomaru Y."/>
        </authorList>
    </citation>
    <scope>NUCLEOTIDE SEQUENCE [LARGE SCALE GENOMIC DNA]</scope>
    <source>
        <strain evidence="3 4">NIES-3715</strain>
    </source>
</reference>
<proteinExistence type="predicted"/>